<dbReference type="EMBL" id="CP056070">
    <property type="protein sequence ID" value="UVC49687.1"/>
    <property type="molecule type" value="Genomic_DNA"/>
</dbReference>
<evidence type="ECO:0000313" key="2">
    <source>
        <dbReference type="EMBL" id="UVC49687.1"/>
    </source>
</evidence>
<keyword evidence="1" id="KW-1133">Transmembrane helix</keyword>
<evidence type="ECO:0000256" key="1">
    <source>
        <dbReference type="SAM" id="Phobius"/>
    </source>
</evidence>
<evidence type="ECO:0000313" key="3">
    <source>
        <dbReference type="Proteomes" id="UP000244811"/>
    </source>
</evidence>
<protein>
    <submittedName>
        <fullName evidence="2">Uncharacterized protein</fullName>
    </submittedName>
</protein>
<accession>A0A976SIX4</accession>
<organism evidence="2 3">
    <name type="scientific">Theileria orientalis</name>
    <dbReference type="NCBI Taxonomy" id="68886"/>
    <lineage>
        <taxon>Eukaryota</taxon>
        <taxon>Sar</taxon>
        <taxon>Alveolata</taxon>
        <taxon>Apicomplexa</taxon>
        <taxon>Aconoidasida</taxon>
        <taxon>Piroplasmida</taxon>
        <taxon>Theileriidae</taxon>
        <taxon>Theileria</taxon>
    </lineage>
</organism>
<dbReference type="AlphaFoldDB" id="A0A976SIX4"/>
<sequence>MFNLKTVKALLKRPDLHKGKLVGGFSILLFALPTTSMLVLPSFTRFLGFSSLVSMMTGVVTAVVLVLGLTLTYAWVAYKSDESNESPANFILSKSTKSD</sequence>
<gene>
    <name evidence="2" type="ORF">MACK_003797</name>
</gene>
<proteinExistence type="predicted"/>
<keyword evidence="1" id="KW-0812">Transmembrane</keyword>
<reference evidence="2" key="1">
    <citation type="submission" date="2022-07" db="EMBL/GenBank/DDBJ databases">
        <title>Evaluation of T. orientalis genome assembly methods using nanopore sequencing and analysis of variation between genomes.</title>
        <authorList>
            <person name="Yam J."/>
            <person name="Micallef M.L."/>
            <person name="Liu M."/>
            <person name="Djordjevic S.P."/>
            <person name="Bogema D.R."/>
            <person name="Jenkins C."/>
        </authorList>
    </citation>
    <scope>NUCLEOTIDE SEQUENCE</scope>
    <source>
        <strain evidence="2">Goon Nure</strain>
    </source>
</reference>
<feature type="transmembrane region" description="Helical" evidence="1">
    <location>
        <begin position="21"/>
        <end position="40"/>
    </location>
</feature>
<feature type="transmembrane region" description="Helical" evidence="1">
    <location>
        <begin position="52"/>
        <end position="76"/>
    </location>
</feature>
<dbReference type="Proteomes" id="UP000244811">
    <property type="component" value="Chromosome 3"/>
</dbReference>
<name>A0A976SIX4_THEOR</name>
<keyword evidence="1" id="KW-0472">Membrane</keyword>